<evidence type="ECO:0000313" key="2">
    <source>
        <dbReference type="Proteomes" id="UP000196086"/>
    </source>
</evidence>
<name>A0A1Z5YXK8_9PROT</name>
<protein>
    <submittedName>
        <fullName evidence="1">Uncharacterized protein</fullName>
    </submittedName>
</protein>
<proteinExistence type="predicted"/>
<dbReference type="EMBL" id="JOMQ01000007">
    <property type="protein sequence ID" value="OUJ04078.1"/>
    <property type="molecule type" value="Genomic_DNA"/>
</dbReference>
<dbReference type="AlphaFoldDB" id="A0A1Z5YXK8"/>
<sequence length="62" mass="7575">MVFLEGHHVFVINTDAFPHYPFDKEHYFQKKCPLKLFLKFWKKRDVMRLKQLYHDGHTPITG</sequence>
<gene>
    <name evidence="1" type="ORF">HK14_13305</name>
</gene>
<evidence type="ECO:0000313" key="1">
    <source>
        <dbReference type="EMBL" id="OUJ04078.1"/>
    </source>
</evidence>
<reference evidence="1 2" key="1">
    <citation type="submission" date="2014-06" db="EMBL/GenBank/DDBJ databases">
        <authorList>
            <person name="Ju J."/>
            <person name="Zhang J."/>
        </authorList>
    </citation>
    <scope>NUCLEOTIDE SEQUENCE [LARGE SCALE GENOMIC DNA]</scope>
    <source>
        <strain evidence="1 2">DsW_47</strain>
    </source>
</reference>
<comment type="caution">
    <text evidence="1">The sequence shown here is derived from an EMBL/GenBank/DDBJ whole genome shotgun (WGS) entry which is preliminary data.</text>
</comment>
<organism evidence="1 2">
    <name type="scientific">Acetobacter cibinongensis</name>
    <dbReference type="NCBI Taxonomy" id="146475"/>
    <lineage>
        <taxon>Bacteria</taxon>
        <taxon>Pseudomonadati</taxon>
        <taxon>Pseudomonadota</taxon>
        <taxon>Alphaproteobacteria</taxon>
        <taxon>Acetobacterales</taxon>
        <taxon>Acetobacteraceae</taxon>
        <taxon>Acetobacter</taxon>
    </lineage>
</organism>
<accession>A0A1Z5YXK8</accession>
<dbReference type="Proteomes" id="UP000196086">
    <property type="component" value="Unassembled WGS sequence"/>
</dbReference>